<dbReference type="SMART" id="SM00155">
    <property type="entry name" value="PLDc"/>
    <property type="match status" value="2"/>
</dbReference>
<evidence type="ECO:0000256" key="4">
    <source>
        <dbReference type="ARBA" id="ARBA00022525"/>
    </source>
</evidence>
<feature type="domain" description="PLD phosphodiesterase" evidence="6">
    <location>
        <begin position="173"/>
        <end position="200"/>
    </location>
</feature>
<evidence type="ECO:0000313" key="7">
    <source>
        <dbReference type="EMBL" id="MCB5408815.1"/>
    </source>
</evidence>
<dbReference type="CDD" id="cd09111">
    <property type="entry name" value="PLDc_ymdC_like_1"/>
    <property type="match status" value="1"/>
</dbReference>
<name>A0ABS8CIZ2_9RHOB</name>
<dbReference type="PANTHER" id="PTHR21248:SF12">
    <property type="entry name" value="CARDIOLIPIN SYNTHASE C"/>
    <property type="match status" value="1"/>
</dbReference>
<evidence type="ECO:0000256" key="3">
    <source>
        <dbReference type="ARBA" id="ARBA00018392"/>
    </source>
</evidence>
<gene>
    <name evidence="7" type="ORF">H0485_02175</name>
</gene>
<dbReference type="PANTHER" id="PTHR21248">
    <property type="entry name" value="CARDIOLIPIN SYNTHASE"/>
    <property type="match status" value="1"/>
</dbReference>
<proteinExistence type="predicted"/>
<comment type="function">
    <text evidence="1">Could be a virulence factor.</text>
</comment>
<dbReference type="CDD" id="cd09113">
    <property type="entry name" value="PLDc_ymdC_like_2"/>
    <property type="match status" value="1"/>
</dbReference>
<evidence type="ECO:0000256" key="1">
    <source>
        <dbReference type="ARBA" id="ARBA00003145"/>
    </source>
</evidence>
<sequence length="516" mass="57336">MPHWVIMLLIAGAGFSLASLLAISAWGRFARLARGEPSYSLEAGSGSALDQRLAALSAAHPDHTGLVLLEENMPSFAARVAMAREAARSLDLMYYIWKEDLTGSLLLREVIAAADRGVRVRLLLDDIGVEADDRTFRALSSHPQIELRLFNPTRARKGGLRRGLEMMLRAFSVTRRMHNKAMIADGRLVILGGRNIADAYFDASEVSYFRDMDLLALGPVVAQTAQMFDEYWNSEVALPARNLLPRDEREDWLGRLRDRLEALAGSAISARFREAVAGETALPGREGPEIYWCDGVELVADPPEKTLGRKGENWMMQSLYPLLRGAKQSITITSPYFVPGKAGAAEMEAMVAGGIRLRVLTNSLAATDVAMVHGGYARYRRRLVQGGVQLYEMRPALRRGRKRMSFRGKARASLHTKAFTIDGETGFIGSLNFDPRSSSLNTEMGLLFRHQALITRMEQIFTEEISGLYSYELGLNARGGLRWQAAGRDFPREPEAGIWRRAVALACRYLPLESQM</sequence>
<comment type="subcellular location">
    <subcellularLocation>
        <location evidence="2">Secreted</location>
    </subcellularLocation>
</comment>
<dbReference type="Pfam" id="PF13091">
    <property type="entry name" value="PLDc_2"/>
    <property type="match status" value="2"/>
</dbReference>
<evidence type="ECO:0000259" key="6">
    <source>
        <dbReference type="PROSITE" id="PS50035"/>
    </source>
</evidence>
<protein>
    <recommendedName>
        <fullName evidence="3">Phospholipase D</fullName>
    </recommendedName>
    <alternativeName>
        <fullName evidence="5">Choline phosphatase</fullName>
    </alternativeName>
</protein>
<organism evidence="7 8">
    <name type="scientific">Pseudogemmobacter faecipullorum</name>
    <dbReference type="NCBI Taxonomy" id="2755041"/>
    <lineage>
        <taxon>Bacteria</taxon>
        <taxon>Pseudomonadati</taxon>
        <taxon>Pseudomonadota</taxon>
        <taxon>Alphaproteobacteria</taxon>
        <taxon>Rhodobacterales</taxon>
        <taxon>Paracoccaceae</taxon>
        <taxon>Pseudogemmobacter</taxon>
    </lineage>
</organism>
<keyword evidence="4" id="KW-0964">Secreted</keyword>
<dbReference type="Gene3D" id="3.30.870.10">
    <property type="entry name" value="Endonuclease Chain A"/>
    <property type="match status" value="2"/>
</dbReference>
<reference evidence="7 8" key="1">
    <citation type="submission" date="2020-07" db="EMBL/GenBank/DDBJ databases">
        <title>Pseudogemmobacter sp. nov., isolated from poultry manure in Taiwan.</title>
        <authorList>
            <person name="Lin S.-Y."/>
            <person name="Tang Y.-S."/>
            <person name="Young C.-C."/>
        </authorList>
    </citation>
    <scope>NUCLEOTIDE SEQUENCE [LARGE SCALE GENOMIC DNA]</scope>
    <source>
        <strain evidence="7 8">CC-YST710</strain>
    </source>
</reference>
<comment type="caution">
    <text evidence="7">The sequence shown here is derived from an EMBL/GenBank/DDBJ whole genome shotgun (WGS) entry which is preliminary data.</text>
</comment>
<keyword evidence="8" id="KW-1185">Reference proteome</keyword>
<dbReference type="SUPFAM" id="SSF56024">
    <property type="entry name" value="Phospholipase D/nuclease"/>
    <property type="match status" value="2"/>
</dbReference>
<dbReference type="InterPro" id="IPR001736">
    <property type="entry name" value="PLipase_D/transphosphatidylase"/>
</dbReference>
<dbReference type="PROSITE" id="PS50035">
    <property type="entry name" value="PLD"/>
    <property type="match status" value="2"/>
</dbReference>
<dbReference type="InterPro" id="IPR025202">
    <property type="entry name" value="PLD-like_dom"/>
</dbReference>
<feature type="domain" description="PLD phosphodiesterase" evidence="6">
    <location>
        <begin position="410"/>
        <end position="437"/>
    </location>
</feature>
<dbReference type="RefSeq" id="WP_226933720.1">
    <property type="nucleotide sequence ID" value="NZ_JACDXX010000002.1"/>
</dbReference>
<evidence type="ECO:0000256" key="5">
    <source>
        <dbReference type="ARBA" id="ARBA00029594"/>
    </source>
</evidence>
<dbReference type="Proteomes" id="UP001198571">
    <property type="component" value="Unassembled WGS sequence"/>
</dbReference>
<evidence type="ECO:0000256" key="2">
    <source>
        <dbReference type="ARBA" id="ARBA00004613"/>
    </source>
</evidence>
<accession>A0ABS8CIZ2</accession>
<evidence type="ECO:0000313" key="8">
    <source>
        <dbReference type="Proteomes" id="UP001198571"/>
    </source>
</evidence>
<dbReference type="EMBL" id="JACDXX010000002">
    <property type="protein sequence ID" value="MCB5408815.1"/>
    <property type="molecule type" value="Genomic_DNA"/>
</dbReference>